<accession>A0A2Z2KTK0</accession>
<dbReference type="Proteomes" id="UP000249890">
    <property type="component" value="Chromosome"/>
</dbReference>
<dbReference type="RefSeq" id="WP_087916776.1">
    <property type="nucleotide sequence ID" value="NZ_CP021780.1"/>
</dbReference>
<dbReference type="KEGG" id="pdh:B9T62_19415"/>
<dbReference type="EMBL" id="CP021780">
    <property type="protein sequence ID" value="ASA22778.1"/>
    <property type="molecule type" value="Genomic_DNA"/>
</dbReference>
<organism evidence="2 3">
    <name type="scientific">Paenibacillus donghaensis</name>
    <dbReference type="NCBI Taxonomy" id="414771"/>
    <lineage>
        <taxon>Bacteria</taxon>
        <taxon>Bacillati</taxon>
        <taxon>Bacillota</taxon>
        <taxon>Bacilli</taxon>
        <taxon>Bacillales</taxon>
        <taxon>Paenibacillaceae</taxon>
        <taxon>Paenibacillus</taxon>
    </lineage>
</organism>
<name>A0A2Z2KTK0_9BACL</name>
<evidence type="ECO:0000259" key="1">
    <source>
        <dbReference type="Pfam" id="PF20753"/>
    </source>
</evidence>
<feature type="domain" description="Phage tail-like C-terminal" evidence="1">
    <location>
        <begin position="121"/>
        <end position="207"/>
    </location>
</feature>
<gene>
    <name evidence="2" type="ORF">B9T62_19415</name>
</gene>
<dbReference type="AlphaFoldDB" id="A0A2Z2KTK0"/>
<dbReference type="InterPro" id="IPR048276">
    <property type="entry name" value="Phage_tail-like_C"/>
</dbReference>
<keyword evidence="3" id="KW-1185">Reference proteome</keyword>
<evidence type="ECO:0000313" key="2">
    <source>
        <dbReference type="EMBL" id="ASA22778.1"/>
    </source>
</evidence>
<evidence type="ECO:0000313" key="3">
    <source>
        <dbReference type="Proteomes" id="UP000249890"/>
    </source>
</evidence>
<proteinExistence type="predicted"/>
<reference evidence="2 3" key="1">
    <citation type="submission" date="2017-06" db="EMBL/GenBank/DDBJ databases">
        <title>Complete genome sequence of Paenibacillus donghaensis KCTC 13049T isolated from East Sea sediment, South Korea.</title>
        <authorList>
            <person name="Jung B.K."/>
            <person name="Hong S.-J."/>
            <person name="Shin J.-H."/>
        </authorList>
    </citation>
    <scope>NUCLEOTIDE SEQUENCE [LARGE SCALE GENOMIC DNA]</scope>
    <source>
        <strain evidence="2 3">KCTC 13049</strain>
    </source>
</reference>
<dbReference type="OrthoDB" id="2587378at2"/>
<protein>
    <recommendedName>
        <fullName evidence="1">Phage tail-like C-terminal domain-containing protein</fullName>
    </recommendedName>
</protein>
<dbReference type="Pfam" id="PF20753">
    <property type="entry name" value="DUF6558_C"/>
    <property type="match status" value="1"/>
</dbReference>
<sequence length="213" mass="24564">MTNWKSICNLTGYYTSPIITIPLNCDGALSRITWSQTVGEGDRIVVQSRISQDGYNWSEWRECVNGGSIPEISEDTYMNNTRLTLRIIVDAQDHLSPPTIQNNILLYFEPVIVFNNKGNVHCKPEIWITKIENGDLSIINTSRSNDVFKFVSLVNQETVYVNNEREDIQTSHAVTYRYKDFNDNYLNFPPGKNILRIEGKAKIKFRYQFGLLQ</sequence>